<accession>A0A016S731</accession>
<sequence>MFREIGRHTKLAKWVAIQTLPNGSSNLTKCVFMQALINALSYEPFSFALHLTFQQVWIGFRMYLGSGQLVKQYPSMPCTTERSPWISPGSANFVYFWMSLESTGPS</sequence>
<keyword evidence="2" id="KW-1185">Reference proteome</keyword>
<evidence type="ECO:0000313" key="1">
    <source>
        <dbReference type="EMBL" id="EYB86475.1"/>
    </source>
</evidence>
<name>A0A016S731_9BILA</name>
<gene>
    <name evidence="1" type="primary">Acey_s0278.g1162</name>
    <name evidence="1" type="ORF">Y032_0278g1162</name>
</gene>
<comment type="caution">
    <text evidence="1">The sequence shown here is derived from an EMBL/GenBank/DDBJ whole genome shotgun (WGS) entry which is preliminary data.</text>
</comment>
<dbReference type="Proteomes" id="UP000024635">
    <property type="component" value="Unassembled WGS sequence"/>
</dbReference>
<proteinExistence type="predicted"/>
<dbReference type="AlphaFoldDB" id="A0A016S731"/>
<reference evidence="2" key="1">
    <citation type="journal article" date="2015" name="Nat. Genet.">
        <title>The genome and transcriptome of the zoonotic hookworm Ancylostoma ceylanicum identify infection-specific gene families.</title>
        <authorList>
            <person name="Schwarz E.M."/>
            <person name="Hu Y."/>
            <person name="Antoshechkin I."/>
            <person name="Miller M.M."/>
            <person name="Sternberg P.W."/>
            <person name="Aroian R.V."/>
        </authorList>
    </citation>
    <scope>NUCLEOTIDE SEQUENCE</scope>
    <source>
        <strain evidence="2">HY135</strain>
    </source>
</reference>
<organism evidence="1 2">
    <name type="scientific">Ancylostoma ceylanicum</name>
    <dbReference type="NCBI Taxonomy" id="53326"/>
    <lineage>
        <taxon>Eukaryota</taxon>
        <taxon>Metazoa</taxon>
        <taxon>Ecdysozoa</taxon>
        <taxon>Nematoda</taxon>
        <taxon>Chromadorea</taxon>
        <taxon>Rhabditida</taxon>
        <taxon>Rhabditina</taxon>
        <taxon>Rhabditomorpha</taxon>
        <taxon>Strongyloidea</taxon>
        <taxon>Ancylostomatidae</taxon>
        <taxon>Ancylostomatinae</taxon>
        <taxon>Ancylostoma</taxon>
    </lineage>
</organism>
<evidence type="ECO:0000313" key="2">
    <source>
        <dbReference type="Proteomes" id="UP000024635"/>
    </source>
</evidence>
<dbReference type="EMBL" id="JARK01001614">
    <property type="protein sequence ID" value="EYB86475.1"/>
    <property type="molecule type" value="Genomic_DNA"/>
</dbReference>
<protein>
    <submittedName>
        <fullName evidence="1">Uncharacterized protein</fullName>
    </submittedName>
</protein>